<dbReference type="AlphaFoldDB" id="A0A1X6PI84"/>
<evidence type="ECO:0000256" key="1">
    <source>
        <dbReference type="SAM" id="MobiDB-lite"/>
    </source>
</evidence>
<protein>
    <submittedName>
        <fullName evidence="2">Uncharacterized protein</fullName>
    </submittedName>
</protein>
<sequence length="654" mass="68927">MVADLVPVDVAPTLCASAMRRAALYRRVARAFFPGYTADLTRYVCPSSCLYFLRSSALYSFGYAQYLTALAACLITSGTVRAPADVATGAAENTAAAAGAADDGAADDGDAEAPDDAATADAAAGLSTADRLMYQQFFEHLGISDTKQLSFLAETLHTAYEAMFKLDVNLAPYGASLHCAVSRMIVPTNPEEAPTHRWIRVLDRLGFFADGDEHAERIINVGLSFAYRHLEVDALVGANMALLEKRRASTGVGSGINAGLECGQGEAALPAGGVVVTRTGDTPSKASAGAPGDGVATAAKSAAARDGTAPVADGGLVILRNSQGGSAGGEANSDTDEPEDDDDDDLGREAARSHLIFERQPSVKPSEPAVQAVKSVLLAVGDREDALAVLRQLLRDSVLRLAHTAPDALNSGVGYSTTRAADKADWVAITNLTKAWWPVWVAPQDLKTAVPPDGTMAAVQNQGRAARKSRWGIRVDMAGVIPTVQQLAVKARRFFRKDQLPVEETVIRVFGKKGLRLPVVVASMLLLATKEERYGAILMGMGFPGRAAVPKATPLSLASLHEFSSEGLSAARPQLAPRSTAIGPSGTNSATPTAYASGAVAPGGDQLGDLSGQVADMAVLLQREAIPYHASCWAFEFWVPSRRTGWRLPVDRRW</sequence>
<proteinExistence type="predicted"/>
<reference evidence="2 3" key="1">
    <citation type="submission" date="2017-03" db="EMBL/GenBank/DDBJ databases">
        <title>WGS assembly of Porphyra umbilicalis.</title>
        <authorList>
            <person name="Brawley S.H."/>
            <person name="Blouin N.A."/>
            <person name="Ficko-Blean E."/>
            <person name="Wheeler G.L."/>
            <person name="Lohr M."/>
            <person name="Goodson H.V."/>
            <person name="Jenkins J.W."/>
            <person name="Blaby-Haas C.E."/>
            <person name="Helliwell K.E."/>
            <person name="Chan C."/>
            <person name="Marriage T."/>
            <person name="Bhattacharya D."/>
            <person name="Klein A.S."/>
            <person name="Badis Y."/>
            <person name="Brodie J."/>
            <person name="Cao Y."/>
            <person name="Collen J."/>
            <person name="Dittami S.M."/>
            <person name="Gachon C.M."/>
            <person name="Green B.R."/>
            <person name="Karpowicz S."/>
            <person name="Kim J.W."/>
            <person name="Kudahl U."/>
            <person name="Lin S."/>
            <person name="Michel G."/>
            <person name="Mittag M."/>
            <person name="Olson B.J."/>
            <person name="Pangilinan J."/>
            <person name="Peng Y."/>
            <person name="Qiu H."/>
            <person name="Shu S."/>
            <person name="Singer J.T."/>
            <person name="Smith A.G."/>
            <person name="Sprecher B.N."/>
            <person name="Wagner V."/>
            <person name="Wang W."/>
            <person name="Wang Z.-Y."/>
            <person name="Yan J."/>
            <person name="Yarish C."/>
            <person name="Zoeuner-Riek S."/>
            <person name="Zhuang Y."/>
            <person name="Zou Y."/>
            <person name="Lindquist E.A."/>
            <person name="Grimwood J."/>
            <person name="Barry K."/>
            <person name="Rokhsar D.S."/>
            <person name="Schmutz J."/>
            <person name="Stiller J.W."/>
            <person name="Grossman A.R."/>
            <person name="Prochnik S.E."/>
        </authorList>
    </citation>
    <scope>NUCLEOTIDE SEQUENCE [LARGE SCALE GENOMIC DNA]</scope>
    <source>
        <strain evidence="2">4086291</strain>
    </source>
</reference>
<feature type="compositionally biased region" description="Polar residues" evidence="1">
    <location>
        <begin position="585"/>
        <end position="594"/>
    </location>
</feature>
<gene>
    <name evidence="2" type="ORF">BU14_0049s0016</name>
</gene>
<accession>A0A1X6PI84</accession>
<evidence type="ECO:0000313" key="2">
    <source>
        <dbReference type="EMBL" id="OSX80572.1"/>
    </source>
</evidence>
<feature type="region of interest" description="Disordered" evidence="1">
    <location>
        <begin position="577"/>
        <end position="597"/>
    </location>
</feature>
<dbReference type="Proteomes" id="UP000218209">
    <property type="component" value="Unassembled WGS sequence"/>
</dbReference>
<keyword evidence="3" id="KW-1185">Reference proteome</keyword>
<evidence type="ECO:0000313" key="3">
    <source>
        <dbReference type="Proteomes" id="UP000218209"/>
    </source>
</evidence>
<dbReference type="EMBL" id="KV918772">
    <property type="protein sequence ID" value="OSX80572.1"/>
    <property type="molecule type" value="Genomic_DNA"/>
</dbReference>
<feature type="region of interest" description="Disordered" evidence="1">
    <location>
        <begin position="319"/>
        <end position="346"/>
    </location>
</feature>
<feature type="compositionally biased region" description="Acidic residues" evidence="1">
    <location>
        <begin position="333"/>
        <end position="346"/>
    </location>
</feature>
<name>A0A1X6PI84_PORUM</name>
<organism evidence="2 3">
    <name type="scientific">Porphyra umbilicalis</name>
    <name type="common">Purple laver</name>
    <name type="synonym">Red alga</name>
    <dbReference type="NCBI Taxonomy" id="2786"/>
    <lineage>
        <taxon>Eukaryota</taxon>
        <taxon>Rhodophyta</taxon>
        <taxon>Bangiophyceae</taxon>
        <taxon>Bangiales</taxon>
        <taxon>Bangiaceae</taxon>
        <taxon>Porphyra</taxon>
    </lineage>
</organism>